<protein>
    <recommendedName>
        <fullName evidence="3">YD repeat-containing protein</fullName>
    </recommendedName>
</protein>
<evidence type="ECO:0008006" key="3">
    <source>
        <dbReference type="Google" id="ProtNLM"/>
    </source>
</evidence>
<proteinExistence type="predicted"/>
<evidence type="ECO:0000313" key="2">
    <source>
        <dbReference type="Proteomes" id="UP001162741"/>
    </source>
</evidence>
<dbReference type="EMBL" id="CP107006">
    <property type="protein sequence ID" value="UYQ92218.1"/>
    <property type="molecule type" value="Genomic_DNA"/>
</dbReference>
<keyword evidence="2" id="KW-1185">Reference proteome</keyword>
<evidence type="ECO:0000313" key="1">
    <source>
        <dbReference type="EMBL" id="UYQ92218.1"/>
    </source>
</evidence>
<dbReference type="RefSeq" id="WP_244844270.1">
    <property type="nucleotide sequence ID" value="NZ_CP107006.1"/>
</dbReference>
<gene>
    <name evidence="1" type="ORF">MKQ68_19210</name>
</gene>
<dbReference type="Proteomes" id="UP001162741">
    <property type="component" value="Chromosome"/>
</dbReference>
<organism evidence="1 2">
    <name type="scientific">Chitinophaga horti</name>
    <dbReference type="NCBI Taxonomy" id="2920382"/>
    <lineage>
        <taxon>Bacteria</taxon>
        <taxon>Pseudomonadati</taxon>
        <taxon>Bacteroidota</taxon>
        <taxon>Chitinophagia</taxon>
        <taxon>Chitinophagales</taxon>
        <taxon>Chitinophagaceae</taxon>
        <taxon>Chitinophaga</taxon>
    </lineage>
</organism>
<accession>A0ABY6IY70</accession>
<reference evidence="1" key="1">
    <citation type="submission" date="2022-10" db="EMBL/GenBank/DDBJ databases">
        <title>Chitinophaga sp. nov., isolated from soil.</title>
        <authorList>
            <person name="Jeon C.O."/>
        </authorList>
    </citation>
    <scope>NUCLEOTIDE SEQUENCE</scope>
    <source>
        <strain evidence="1">R8</strain>
    </source>
</reference>
<sequence length="279" mass="32019">MKHFMRTGCILLLAFTSCQKEKNNASTKSLVASQLESVYTFDTTRVNGVMLSARLYAYYPDGLLKTMTHWFGTNGYRDNYHFYYDTLGRIDSAQEVPPSQTGAPRRQFKYKYEWTGRLSAIHRVPQPRTAADTLHIVYEPKIPGWESFPWLQTGSGNPRRNHYYFASQNGQTDSIYAGTFPVFTNTYVFTNTTIPNPEYPVCLATRLSDLQFINWANYAPLPVTASGATIYSALRYGGTGEKQIEFQYDVVLDEQGRVSEVYYLTNGQRRRASAYFYRN</sequence>
<dbReference type="PROSITE" id="PS51257">
    <property type="entry name" value="PROKAR_LIPOPROTEIN"/>
    <property type="match status" value="1"/>
</dbReference>
<name>A0ABY6IY70_9BACT</name>